<protein>
    <submittedName>
        <fullName evidence="2">Uncharacterized protein</fullName>
    </submittedName>
</protein>
<keyword evidence="1" id="KW-1133">Transmembrane helix</keyword>
<sequence>MLSDRALSGMCVRNRGRPWRCFYRGQICKCRPHRTQAPVHLHSPTILKHYDWFFFLFVFFFFFLYY</sequence>
<evidence type="ECO:0000313" key="2">
    <source>
        <dbReference type="EMBL" id="JAH22506.1"/>
    </source>
</evidence>
<keyword evidence="1" id="KW-0812">Transmembrane</keyword>
<organism evidence="2">
    <name type="scientific">Anguilla anguilla</name>
    <name type="common">European freshwater eel</name>
    <name type="synonym">Muraena anguilla</name>
    <dbReference type="NCBI Taxonomy" id="7936"/>
    <lineage>
        <taxon>Eukaryota</taxon>
        <taxon>Metazoa</taxon>
        <taxon>Chordata</taxon>
        <taxon>Craniata</taxon>
        <taxon>Vertebrata</taxon>
        <taxon>Euteleostomi</taxon>
        <taxon>Actinopterygii</taxon>
        <taxon>Neopterygii</taxon>
        <taxon>Teleostei</taxon>
        <taxon>Anguilliformes</taxon>
        <taxon>Anguillidae</taxon>
        <taxon>Anguilla</taxon>
    </lineage>
</organism>
<name>A0A0E9QZZ5_ANGAN</name>
<reference evidence="2" key="2">
    <citation type="journal article" date="2015" name="Fish Shellfish Immunol.">
        <title>Early steps in the European eel (Anguilla anguilla)-Vibrio vulnificus interaction in the gills: Role of the RtxA13 toxin.</title>
        <authorList>
            <person name="Callol A."/>
            <person name="Pajuelo D."/>
            <person name="Ebbesson L."/>
            <person name="Teles M."/>
            <person name="MacKenzie S."/>
            <person name="Amaro C."/>
        </authorList>
    </citation>
    <scope>NUCLEOTIDE SEQUENCE</scope>
</reference>
<keyword evidence="1" id="KW-0472">Membrane</keyword>
<accession>A0A0E9QZZ5</accession>
<reference evidence="2" key="1">
    <citation type="submission" date="2014-11" db="EMBL/GenBank/DDBJ databases">
        <authorList>
            <person name="Amaro Gonzalez C."/>
        </authorList>
    </citation>
    <scope>NUCLEOTIDE SEQUENCE</scope>
</reference>
<dbReference type="AlphaFoldDB" id="A0A0E9QZZ5"/>
<feature type="transmembrane region" description="Helical" evidence="1">
    <location>
        <begin position="49"/>
        <end position="65"/>
    </location>
</feature>
<evidence type="ECO:0000256" key="1">
    <source>
        <dbReference type="SAM" id="Phobius"/>
    </source>
</evidence>
<dbReference type="EMBL" id="GBXM01086071">
    <property type="protein sequence ID" value="JAH22506.1"/>
    <property type="molecule type" value="Transcribed_RNA"/>
</dbReference>
<proteinExistence type="predicted"/>